<evidence type="ECO:0000259" key="2">
    <source>
        <dbReference type="PROSITE" id="PS50801"/>
    </source>
</evidence>
<dbReference type="RefSeq" id="WP_146949562.1">
    <property type="nucleotide sequence ID" value="NZ_VOQF01000008.1"/>
</dbReference>
<dbReference type="Proteomes" id="UP000321363">
    <property type="component" value="Unassembled WGS sequence"/>
</dbReference>
<evidence type="ECO:0000313" key="4">
    <source>
        <dbReference type="Proteomes" id="UP000321363"/>
    </source>
</evidence>
<gene>
    <name evidence="3" type="ORF">FS935_15480</name>
</gene>
<accession>A0A5C6VXN6</accession>
<dbReference type="AlphaFoldDB" id="A0A5C6VXN6"/>
<protein>
    <recommendedName>
        <fullName evidence="2">STAS domain-containing protein</fullName>
    </recommendedName>
</protein>
<evidence type="ECO:0000256" key="1">
    <source>
        <dbReference type="ARBA" id="ARBA00022553"/>
    </source>
</evidence>
<feature type="domain" description="STAS" evidence="2">
    <location>
        <begin position="136"/>
        <end position="247"/>
    </location>
</feature>
<comment type="caution">
    <text evidence="3">The sequence shown here is derived from an EMBL/GenBank/DDBJ whole genome shotgun (WGS) entry which is preliminary data.</text>
</comment>
<dbReference type="Gene3D" id="3.30.750.24">
    <property type="entry name" value="STAS domain"/>
    <property type="match status" value="1"/>
</dbReference>
<keyword evidence="1" id="KW-0597">Phosphoprotein</keyword>
<dbReference type="PANTHER" id="PTHR33745">
    <property type="entry name" value="RSBT ANTAGONIST PROTEIN RSBS-RELATED"/>
    <property type="match status" value="1"/>
</dbReference>
<dbReference type="SUPFAM" id="SSF52091">
    <property type="entry name" value="SpoIIaa-like"/>
    <property type="match status" value="1"/>
</dbReference>
<dbReference type="EMBL" id="VOQF01000008">
    <property type="protein sequence ID" value="TXC89764.1"/>
    <property type="molecule type" value="Genomic_DNA"/>
</dbReference>
<reference evidence="3 4" key="1">
    <citation type="journal article" date="2005" name="Int. J. Syst. Evol. Microbiol.">
        <title>Bacillus litoralis sp. nov., isolated from a tidal flat of the Yellow Sea in Korea.</title>
        <authorList>
            <person name="Yoon J.H."/>
            <person name="Oh T.K."/>
        </authorList>
    </citation>
    <scope>NUCLEOTIDE SEQUENCE [LARGE SCALE GENOMIC DNA]</scope>
    <source>
        <strain evidence="3 4">SW-211</strain>
    </source>
</reference>
<evidence type="ECO:0000313" key="3">
    <source>
        <dbReference type="EMBL" id="TXC89764.1"/>
    </source>
</evidence>
<proteinExistence type="predicted"/>
<organism evidence="3 4">
    <name type="scientific">Metabacillus litoralis</name>
    <dbReference type="NCBI Taxonomy" id="152268"/>
    <lineage>
        <taxon>Bacteria</taxon>
        <taxon>Bacillati</taxon>
        <taxon>Bacillota</taxon>
        <taxon>Bacilli</taxon>
        <taxon>Bacillales</taxon>
        <taxon>Bacillaceae</taxon>
        <taxon>Metabacillus</taxon>
    </lineage>
</organism>
<dbReference type="InterPro" id="IPR002645">
    <property type="entry name" value="STAS_dom"/>
</dbReference>
<dbReference type="InterPro" id="IPR051932">
    <property type="entry name" value="Bact_StressResp_Reg"/>
</dbReference>
<keyword evidence="4" id="KW-1185">Reference proteome</keyword>
<name>A0A5C6VXN6_9BACI</name>
<dbReference type="PROSITE" id="PS50801">
    <property type="entry name" value="STAS"/>
    <property type="match status" value="1"/>
</dbReference>
<dbReference type="PANTHER" id="PTHR33745:SF3">
    <property type="entry name" value="RSBT CO-ANTAGONIST PROTEIN RSBRC"/>
    <property type="match status" value="1"/>
</dbReference>
<dbReference type="OrthoDB" id="2624594at2"/>
<dbReference type="InterPro" id="IPR036513">
    <property type="entry name" value="STAS_dom_sf"/>
</dbReference>
<sequence>MSAVKFIPVPYFLIDKGLTILQCSDIAIETFGDATLFLDIIDRESKDKAERILTSHETKTTELVMKTITSPYFLFKLKVNWADSVGHVICIEQDDRIQELIEAVNKHRLRLAETNFELLEKKEQLETSLALINELSAPYIILTKGIVLIPLYGHLNKDLIDSNSLRILQQINNNSAIVRILFDFHGIGNITTEGIVALRNLLTQITLMGVLPYIIGLHPDHAQLIHKSGIKTESYFMRNINEAIRKFIV</sequence>